<dbReference type="EMBL" id="DS469522">
    <property type="protein sequence ID" value="EDO47142.1"/>
    <property type="molecule type" value="Genomic_DNA"/>
</dbReference>
<sequence>MIFALCALQKYMSVLSRPLALTKQHPPTWTPIYLDQLPYMTVLGRPQGLSRDRNLTSWTPIYRDGGGLGLMITVVAPIFDRRNKNNLLGVVGTDVALPQLTASVPFHEVGANGYGFATNNNGFILFHPLLKEGDNPPNLDLADVELKNANLDQLSRSMIDRLTGNVTLKNHRLISKDLLFYREWERKGDWNFKKIDVQHNDCFLIFIPPNSCSAVAIPTSSLYKMKFGTEYLGSKDDLIKSVQGTLTQVASWKICEGIVPFARNNTPRYIPTYASWQDIISNIYNDITKAKDLCDESLFSHLMFDASTTSKLVNEWNVVENDTSGVLSVFVGTSGGMVRSLAPGQVDPPVSRDMTREPVYERAADSPGTIVISAPYKHPDDKTEDDKVLNASIALTINKSGKSTVAAVVGIQMKDDAILQNIISGTEACADNETHSCYLIDEDAYVVASNQDSAKQEVGKSFGAVYGQVMEKMVNESLFQRFYFDDIQAKCSKQQNTASSAMRHLNPLMALSSYAIWWTQSLIWTLAQFNVFSLFSSKTQVLAEDDPSMISCTKRIQFFKANPDAMKNGYNPPNVDSAIDCNSDRVDCFKPYFLATAVPDTNLVLVIVKHCSKCRKMKMSTLPQQVENAPFTPPSERYRRLPQLKCYASSEFCYTFDPSPLRLVAGLHVVVALAVCELTK</sequence>
<dbReference type="CDD" id="cd18773">
    <property type="entry name" value="PDC1_HK_sensor"/>
    <property type="match status" value="1"/>
</dbReference>
<dbReference type="Gene3D" id="3.30.450.20">
    <property type="entry name" value="PAS domain"/>
    <property type="match status" value="1"/>
</dbReference>
<accession>A7RNH2</accession>
<gene>
    <name evidence="2" type="ORF">NEMVEDRAFT_v1g199711</name>
</gene>
<organism evidence="2 3">
    <name type="scientific">Nematostella vectensis</name>
    <name type="common">Starlet sea anemone</name>
    <dbReference type="NCBI Taxonomy" id="45351"/>
    <lineage>
        <taxon>Eukaryota</taxon>
        <taxon>Metazoa</taxon>
        <taxon>Cnidaria</taxon>
        <taxon>Anthozoa</taxon>
        <taxon>Hexacorallia</taxon>
        <taxon>Actiniaria</taxon>
        <taxon>Edwardsiidae</taxon>
        <taxon>Nematostella</taxon>
    </lineage>
</organism>
<dbReference type="Proteomes" id="UP000001593">
    <property type="component" value="Unassembled WGS sequence"/>
</dbReference>
<name>A7RNH2_NEMVE</name>
<dbReference type="Pfam" id="PF08473">
    <property type="entry name" value="VGCC_alpha2"/>
    <property type="match status" value="1"/>
</dbReference>
<dbReference type="InterPro" id="IPR051173">
    <property type="entry name" value="Ca_channel_alpha-2/delta"/>
</dbReference>
<dbReference type="InParanoid" id="A7RNH2"/>
<dbReference type="PhylomeDB" id="A7RNH2"/>
<evidence type="ECO:0000313" key="3">
    <source>
        <dbReference type="Proteomes" id="UP000001593"/>
    </source>
</evidence>
<protein>
    <recommendedName>
        <fullName evidence="1">Voltage-dependent calcium channel alpha-2/delta subunit conserved region domain-containing protein</fullName>
    </recommendedName>
</protein>
<dbReference type="eggNOG" id="KOG2353">
    <property type="taxonomic scope" value="Eukaryota"/>
</dbReference>
<dbReference type="HOGENOM" id="CLU_367712_0_0_1"/>
<feature type="domain" description="Voltage-dependent calcium channel alpha-2/delta subunit conserved region" evidence="1">
    <location>
        <begin position="285"/>
        <end position="648"/>
    </location>
</feature>
<reference evidence="2 3" key="1">
    <citation type="journal article" date="2007" name="Science">
        <title>Sea anemone genome reveals ancestral eumetazoan gene repertoire and genomic organization.</title>
        <authorList>
            <person name="Putnam N.H."/>
            <person name="Srivastava M."/>
            <person name="Hellsten U."/>
            <person name="Dirks B."/>
            <person name="Chapman J."/>
            <person name="Salamov A."/>
            <person name="Terry A."/>
            <person name="Shapiro H."/>
            <person name="Lindquist E."/>
            <person name="Kapitonov V.V."/>
            <person name="Jurka J."/>
            <person name="Genikhovich G."/>
            <person name="Grigoriev I.V."/>
            <person name="Lucas S.M."/>
            <person name="Steele R.E."/>
            <person name="Finnerty J.R."/>
            <person name="Technau U."/>
            <person name="Martindale M.Q."/>
            <person name="Rokhsar D.S."/>
        </authorList>
    </citation>
    <scope>NUCLEOTIDE SEQUENCE [LARGE SCALE GENOMIC DNA]</scope>
    <source>
        <strain evidence="3">CH2 X CH6</strain>
    </source>
</reference>
<dbReference type="InterPro" id="IPR013680">
    <property type="entry name" value="VDCC_a2/dsu"/>
</dbReference>
<evidence type="ECO:0000259" key="1">
    <source>
        <dbReference type="Pfam" id="PF08473"/>
    </source>
</evidence>
<dbReference type="AlphaFoldDB" id="A7RNH2"/>
<keyword evidence="3" id="KW-1185">Reference proteome</keyword>
<evidence type="ECO:0000313" key="2">
    <source>
        <dbReference type="EMBL" id="EDO47142.1"/>
    </source>
</evidence>
<dbReference type="PANTHER" id="PTHR10166:SF37">
    <property type="entry name" value="STOLID, ISOFORM H"/>
    <property type="match status" value="1"/>
</dbReference>
<proteinExistence type="predicted"/>
<dbReference type="STRING" id="45351.A7RNH2"/>
<dbReference type="PANTHER" id="PTHR10166">
    <property type="entry name" value="VOLTAGE-DEPENDENT CALCIUM CHANNEL SUBUNIT ALPHA-2/DELTA-RELATED"/>
    <property type="match status" value="1"/>
</dbReference>